<name>A0A8H6B5M3_9HELO</name>
<dbReference type="AlphaFoldDB" id="A0A8H6B5M3"/>
<dbReference type="GeneID" id="59260785"/>
<keyword evidence="4" id="KW-1185">Reference proteome</keyword>
<comment type="caution">
    <text evidence="3">The sequence shown here is derived from an EMBL/GenBank/DDBJ whole genome shotgun (WGS) entry which is preliminary data.</text>
</comment>
<dbReference type="RefSeq" id="XP_037198459.1">
    <property type="nucleotide sequence ID" value="XM_037337093.1"/>
</dbReference>
<feature type="domain" description="2EXR" evidence="2">
    <location>
        <begin position="40"/>
        <end position="129"/>
    </location>
</feature>
<accession>A0A8H6B5M3</accession>
<dbReference type="Proteomes" id="UP000531561">
    <property type="component" value="Unassembled WGS sequence"/>
</dbReference>
<gene>
    <name evidence="3" type="ORF">Bfra_006723</name>
</gene>
<dbReference type="Pfam" id="PF20150">
    <property type="entry name" value="2EXR"/>
    <property type="match status" value="1"/>
</dbReference>
<feature type="region of interest" description="Disordered" evidence="1">
    <location>
        <begin position="1"/>
        <end position="26"/>
    </location>
</feature>
<organism evidence="3 4">
    <name type="scientific">Botrytis fragariae</name>
    <dbReference type="NCBI Taxonomy" id="1964551"/>
    <lineage>
        <taxon>Eukaryota</taxon>
        <taxon>Fungi</taxon>
        <taxon>Dikarya</taxon>
        <taxon>Ascomycota</taxon>
        <taxon>Pezizomycotina</taxon>
        <taxon>Leotiomycetes</taxon>
        <taxon>Helotiales</taxon>
        <taxon>Sclerotiniaceae</taxon>
        <taxon>Botrytis</taxon>
    </lineage>
</organism>
<evidence type="ECO:0000313" key="3">
    <source>
        <dbReference type="EMBL" id="KAF5879515.1"/>
    </source>
</evidence>
<proteinExistence type="predicted"/>
<evidence type="ECO:0000313" key="4">
    <source>
        <dbReference type="Proteomes" id="UP000531561"/>
    </source>
</evidence>
<dbReference type="OrthoDB" id="3513892at2759"/>
<evidence type="ECO:0000259" key="2">
    <source>
        <dbReference type="Pfam" id="PF20150"/>
    </source>
</evidence>
<dbReference type="EMBL" id="JABFCT010000001">
    <property type="protein sequence ID" value="KAF5879515.1"/>
    <property type="molecule type" value="Genomic_DNA"/>
</dbReference>
<evidence type="ECO:0000256" key="1">
    <source>
        <dbReference type="SAM" id="MobiDB-lite"/>
    </source>
</evidence>
<dbReference type="InterPro" id="IPR045518">
    <property type="entry name" value="2EXR"/>
</dbReference>
<feature type="compositionally biased region" description="Basic and acidic residues" evidence="1">
    <location>
        <begin position="1"/>
        <end position="16"/>
    </location>
</feature>
<sequence>MDFKDVASIAKVEKNDPSPSPETGIDNPHRYIFATEEPVFHRFPKLPQEVRDMIWDYAVDRNSTSEVVSASPTFSNAPLLSQVCQESRAACSRRYSTFKNPDGSGMAKMDLRCLELDFEAWIDYERDVLQLSYMFCHSVMNESYLWSSLPCVRQAYKDLLLPVKTLGIDELTLWGLIDDSVNVWKRFAEICPQVTHLKIIERGEICIEQKIPHKRCLQRMTMNDLRPGSLMDRIANKMDRFIANHGPLSYEVEFAEFARDPELEKKILVESLLNVYRQGKEEQAAINEWRVDIWMQKFDVRSKQEAAEEVSAQGEREGNLKQG</sequence>
<reference evidence="3 4" key="1">
    <citation type="journal article" date="2020" name="Phytopathology">
        <title>A high-quality genome resource of Botrytis fragariae, a new and rapidly spreading fungal pathogen causing strawberry gray mold in the U.S.A.</title>
        <authorList>
            <person name="Wu Y."/>
            <person name="Saski C.A."/>
            <person name="Schnabel G."/>
            <person name="Xiao S."/>
            <person name="Hu M."/>
        </authorList>
    </citation>
    <scope>NUCLEOTIDE SEQUENCE [LARGE SCALE GENOMIC DNA]</scope>
    <source>
        <strain evidence="3 4">BVB16</strain>
    </source>
</reference>
<protein>
    <recommendedName>
        <fullName evidence="2">2EXR domain-containing protein</fullName>
    </recommendedName>
</protein>